<dbReference type="Pfam" id="PF01548">
    <property type="entry name" value="DEDD_Tnp_IS110"/>
    <property type="match status" value="1"/>
</dbReference>
<accession>A0A437UGR0</accession>
<name>A0A437UGR0_ENTAV</name>
<sequence>MFFLGIDIGKQHHEVGLIDQHGKSIGKTIRISNTKFGSEQLLAFFNKHALLPENTMVGMEATGHYWLSIYTFVHKLGFHTTVFNPIQSDVLRDFYIRKTKTDTIDALLIAQVIRLDLPDKTELPAEDIFRLKQLERFRYGLVDRCSDLKRKILACLDQVFPEYDQIFSDVFGCSSTQVLLNSPIPEDLLEIDAERLIETINTASEKRLGIARSEEKVMKLKEAAAHSFGISIASDVFKLEIQIMLEQIQLLDSQIKIIEAEIQEIVSKQENYLTTITGIGDITAAVLMAEAGDIKRFERPNQLLAFFAGLDASVHQSGDFTGTKNRLSKRGSPYLRRAIWQAAFVAAFKDPALSLYYQKLRKRGKSHGTAIGAVARKLVNIIFAVWTQNKPYEVHFPEDISEK</sequence>
<gene>
    <name evidence="4" type="ORF">EK398_20070</name>
</gene>
<dbReference type="Proteomes" id="UP000288388">
    <property type="component" value="Unassembled WGS sequence"/>
</dbReference>
<proteinExistence type="predicted"/>
<comment type="caution">
    <text evidence="4">The sequence shown here is derived from an EMBL/GenBank/DDBJ whole genome shotgun (WGS) entry which is preliminary data.</text>
</comment>
<dbReference type="NCBIfam" id="NF033542">
    <property type="entry name" value="transpos_IS110"/>
    <property type="match status" value="1"/>
</dbReference>
<dbReference type="Pfam" id="PF02371">
    <property type="entry name" value="Transposase_20"/>
    <property type="match status" value="1"/>
</dbReference>
<dbReference type="EMBL" id="RYZS01000002">
    <property type="protein sequence ID" value="RVU92783.1"/>
    <property type="molecule type" value="Genomic_DNA"/>
</dbReference>
<evidence type="ECO:0000259" key="2">
    <source>
        <dbReference type="Pfam" id="PF01548"/>
    </source>
</evidence>
<organism evidence="4 5">
    <name type="scientific">Enterococcus avium</name>
    <name type="common">Streptococcus avium</name>
    <dbReference type="NCBI Taxonomy" id="33945"/>
    <lineage>
        <taxon>Bacteria</taxon>
        <taxon>Bacillati</taxon>
        <taxon>Bacillota</taxon>
        <taxon>Bacilli</taxon>
        <taxon>Lactobacillales</taxon>
        <taxon>Enterococcaceae</taxon>
        <taxon>Enterococcus</taxon>
    </lineage>
</organism>
<evidence type="ECO:0000259" key="3">
    <source>
        <dbReference type="Pfam" id="PF02371"/>
    </source>
</evidence>
<evidence type="ECO:0000313" key="4">
    <source>
        <dbReference type="EMBL" id="RVU92783.1"/>
    </source>
</evidence>
<dbReference type="AlphaFoldDB" id="A0A437UGR0"/>
<dbReference type="PANTHER" id="PTHR33055:SF13">
    <property type="entry name" value="TRANSPOSASE"/>
    <property type="match status" value="1"/>
</dbReference>
<dbReference type="InterPro" id="IPR003346">
    <property type="entry name" value="Transposase_20"/>
</dbReference>
<dbReference type="PANTHER" id="PTHR33055">
    <property type="entry name" value="TRANSPOSASE FOR INSERTION SEQUENCE ELEMENT IS1111A"/>
    <property type="match status" value="1"/>
</dbReference>
<dbReference type="GO" id="GO:0006313">
    <property type="term" value="P:DNA transposition"/>
    <property type="evidence" value="ECO:0007669"/>
    <property type="project" value="InterPro"/>
</dbReference>
<evidence type="ECO:0000313" key="5">
    <source>
        <dbReference type="Proteomes" id="UP000288388"/>
    </source>
</evidence>
<dbReference type="GO" id="GO:0003677">
    <property type="term" value="F:DNA binding"/>
    <property type="evidence" value="ECO:0007669"/>
    <property type="project" value="InterPro"/>
</dbReference>
<keyword evidence="1" id="KW-0175">Coiled coil</keyword>
<reference evidence="4 5" key="1">
    <citation type="submission" date="2018-12" db="EMBL/GenBank/DDBJ databases">
        <title>A novel vanA-carrying plasmid in a clinical isolate of Enterococcus avium.</title>
        <authorList>
            <person name="Bernasconi O.J."/>
            <person name="Luzzaro F."/>
            <person name="Endimiani A."/>
        </authorList>
    </citation>
    <scope>NUCLEOTIDE SEQUENCE [LARGE SCALE GENOMIC DNA]</scope>
    <source>
        <strain evidence="4 5">LC0559/18</strain>
    </source>
</reference>
<protein>
    <submittedName>
        <fullName evidence="4">IS110 family transposase</fullName>
    </submittedName>
</protein>
<dbReference type="InterPro" id="IPR002525">
    <property type="entry name" value="Transp_IS110-like_N"/>
</dbReference>
<dbReference type="RefSeq" id="WP_127979799.1">
    <property type="nucleotide sequence ID" value="NZ_JBPFMR010000105.1"/>
</dbReference>
<feature type="coiled-coil region" evidence="1">
    <location>
        <begin position="241"/>
        <end position="268"/>
    </location>
</feature>
<dbReference type="InterPro" id="IPR047650">
    <property type="entry name" value="Transpos_IS110"/>
</dbReference>
<evidence type="ECO:0000256" key="1">
    <source>
        <dbReference type="SAM" id="Coils"/>
    </source>
</evidence>
<feature type="domain" description="Transposase IS110-like N-terminal" evidence="2">
    <location>
        <begin position="4"/>
        <end position="161"/>
    </location>
</feature>
<feature type="domain" description="Transposase IS116/IS110/IS902 C-terminal" evidence="3">
    <location>
        <begin position="271"/>
        <end position="358"/>
    </location>
</feature>
<dbReference type="GO" id="GO:0004803">
    <property type="term" value="F:transposase activity"/>
    <property type="evidence" value="ECO:0007669"/>
    <property type="project" value="InterPro"/>
</dbReference>